<gene>
    <name evidence="1" type="ORF">WDJ61_01975</name>
</gene>
<evidence type="ECO:0000313" key="1">
    <source>
        <dbReference type="EMBL" id="WXB93459.1"/>
    </source>
</evidence>
<dbReference type="Proteomes" id="UP001387364">
    <property type="component" value="Chromosome"/>
</dbReference>
<proteinExistence type="predicted"/>
<accession>A0ABZ2N6V3</accession>
<reference evidence="1 2" key="1">
    <citation type="submission" date="2024-02" db="EMBL/GenBank/DDBJ databases">
        <title>Seven novel Bacillus-like species.</title>
        <authorList>
            <person name="Liu G."/>
        </authorList>
    </citation>
    <scope>NUCLEOTIDE SEQUENCE [LARGE SCALE GENOMIC DNA]</scope>
    <source>
        <strain evidence="1 2">FJAT-52991</strain>
    </source>
</reference>
<keyword evidence="2" id="KW-1185">Reference proteome</keyword>
<sequence>MRVEDLKAKGIIVIGKSYGKKAEGEAESPATTKCGILGGIGIINAEKRR</sequence>
<name>A0ABZ2N6V3_9BACI</name>
<dbReference type="EMBL" id="CP147404">
    <property type="protein sequence ID" value="WXB93459.1"/>
    <property type="molecule type" value="Genomic_DNA"/>
</dbReference>
<protein>
    <submittedName>
        <fullName evidence="1">Uncharacterized protein</fullName>
    </submittedName>
</protein>
<evidence type="ECO:0000313" key="2">
    <source>
        <dbReference type="Proteomes" id="UP001387364"/>
    </source>
</evidence>
<organism evidence="1 2">
    <name type="scientific">Bacillus kandeliae</name>
    <dbReference type="NCBI Taxonomy" id="3129297"/>
    <lineage>
        <taxon>Bacteria</taxon>
        <taxon>Bacillati</taxon>
        <taxon>Bacillota</taxon>
        <taxon>Bacilli</taxon>
        <taxon>Bacillales</taxon>
        <taxon>Bacillaceae</taxon>
        <taxon>Bacillus</taxon>
    </lineage>
</organism>
<dbReference type="RefSeq" id="WP_338752782.1">
    <property type="nucleotide sequence ID" value="NZ_CP147404.1"/>
</dbReference>